<organism evidence="1 2">
    <name type="scientific">Racocetra persica</name>
    <dbReference type="NCBI Taxonomy" id="160502"/>
    <lineage>
        <taxon>Eukaryota</taxon>
        <taxon>Fungi</taxon>
        <taxon>Fungi incertae sedis</taxon>
        <taxon>Mucoromycota</taxon>
        <taxon>Glomeromycotina</taxon>
        <taxon>Glomeromycetes</taxon>
        <taxon>Diversisporales</taxon>
        <taxon>Gigasporaceae</taxon>
        <taxon>Racocetra</taxon>
    </lineage>
</organism>
<gene>
    <name evidence="1" type="ORF">RPERSI_LOCUS9543</name>
</gene>
<proteinExistence type="predicted"/>
<evidence type="ECO:0000313" key="2">
    <source>
        <dbReference type="Proteomes" id="UP000789920"/>
    </source>
</evidence>
<protein>
    <submittedName>
        <fullName evidence="1">26346_t:CDS:1</fullName>
    </submittedName>
</protein>
<dbReference type="Proteomes" id="UP000789920">
    <property type="component" value="Unassembled WGS sequence"/>
</dbReference>
<reference evidence="1" key="1">
    <citation type="submission" date="2021-06" db="EMBL/GenBank/DDBJ databases">
        <authorList>
            <person name="Kallberg Y."/>
            <person name="Tangrot J."/>
            <person name="Rosling A."/>
        </authorList>
    </citation>
    <scope>NUCLEOTIDE SEQUENCE</scope>
    <source>
        <strain evidence="1">MA461A</strain>
    </source>
</reference>
<dbReference type="EMBL" id="CAJVQC010018123">
    <property type="protein sequence ID" value="CAG8690884.1"/>
    <property type="molecule type" value="Genomic_DNA"/>
</dbReference>
<feature type="non-terminal residue" evidence="1">
    <location>
        <position position="1"/>
    </location>
</feature>
<evidence type="ECO:0000313" key="1">
    <source>
        <dbReference type="EMBL" id="CAG8690884.1"/>
    </source>
</evidence>
<keyword evidence="2" id="KW-1185">Reference proteome</keyword>
<name>A0ACA9P4A0_9GLOM</name>
<sequence length="257" mass="29455">AIVLRINEDGARALGNLTATYKQYPPRPPLQYAYMNYTYSNYANQYVSIVDGNIWFMVFEAFLTVLCFSAIYFQNTIESFKWINRINYQIELDFPEISPPVPKLPMTVLYAEYVQLAFLSLFVTAAIFLGYKLYGEFGWNIYKKIGAGIHTQLDIFLLMGFQILNLVFLFADAAHNTHTIIIQSVFIVIVIPTLGLGVWGVRTENKTAIIIFALFSVATIANFLYILATFIIQRDEIQKKQYEGIGNPEDRRFAIDD</sequence>
<comment type="caution">
    <text evidence="1">The sequence shown here is derived from an EMBL/GenBank/DDBJ whole genome shotgun (WGS) entry which is preliminary data.</text>
</comment>
<accession>A0ACA9P4A0</accession>